<dbReference type="GeneID" id="67123909"/>
<protein>
    <submittedName>
        <fullName evidence="2">ATPase subunit 8</fullName>
    </submittedName>
</protein>
<keyword evidence="1" id="KW-0472">Membrane</keyword>
<accession>A0A8F0WGN2</accession>
<proteinExistence type="predicted"/>
<gene>
    <name evidence="2" type="primary">atp8</name>
</gene>
<reference evidence="2" key="1">
    <citation type="journal article" date="2021" name="Ecol Indic">
        <title>Morphological and molecular identification reveals that waters from an isolated oasis in Tamanrasset (extreme South of Algerian Sahara) are colonized by opportunistic and pollution-tolerant diatom species.</title>
        <authorList>
            <person name="Gastineau R."/>
            <person name="Hamedi C."/>
            <person name="Baba Hamed M.B."/>
            <person name="Abi-Ayad S.-M.E.-A."/>
            <person name="Bak M."/>
            <person name="Lemieux C."/>
            <person name="Turmel M."/>
            <person name="Dobosz S."/>
            <person name="Wrobel R.J."/>
            <person name="Kierzek A."/>
            <person name="Lange-Bertalot H."/>
            <person name="Witkowski A."/>
        </authorList>
    </citation>
    <scope>NUCLEOTIDE SEQUENCE</scope>
    <source>
        <strain evidence="2">SZCZR1826</strain>
    </source>
</reference>
<evidence type="ECO:0000256" key="1">
    <source>
        <dbReference type="SAM" id="Phobius"/>
    </source>
</evidence>
<dbReference type="AlphaFoldDB" id="A0A8F0WGN2"/>
<dbReference type="EMBL" id="MT383644">
    <property type="protein sequence ID" value="QWM93638.1"/>
    <property type="molecule type" value="Genomic_DNA"/>
</dbReference>
<name>A0A8F0WGN2_9STRA</name>
<organism evidence="2">
    <name type="scientific">Navicula veneta</name>
    <dbReference type="NCBI Taxonomy" id="138539"/>
    <lineage>
        <taxon>Eukaryota</taxon>
        <taxon>Sar</taxon>
        <taxon>Stramenopiles</taxon>
        <taxon>Ochrophyta</taxon>
        <taxon>Bacillariophyta</taxon>
        <taxon>Bacillariophyceae</taxon>
        <taxon>Bacillariophycidae</taxon>
        <taxon>Naviculales</taxon>
        <taxon>Naviculaceae</taxon>
        <taxon>Navicula</taxon>
    </lineage>
</organism>
<evidence type="ECO:0000313" key="2">
    <source>
        <dbReference type="EMBL" id="QWM93638.1"/>
    </source>
</evidence>
<keyword evidence="1" id="KW-1133">Transmembrane helix</keyword>
<geneLocation type="mitochondrion" evidence="2"/>
<keyword evidence="2" id="KW-0496">Mitochondrion</keyword>
<feature type="transmembrane region" description="Helical" evidence="1">
    <location>
        <begin position="12"/>
        <end position="34"/>
    </location>
</feature>
<sequence length="84" mass="10001">MSFFKLKYIYMAQFDVMISFSLIFNLLLVLYIYYAYNITEIIPSYVETKKFRNKISLELNNVKSIVSLGSYTSILDFKYFKGFV</sequence>
<keyword evidence="1" id="KW-0812">Transmembrane</keyword>
<dbReference type="RefSeq" id="YP_010134148.1">
    <property type="nucleotide sequence ID" value="NC_056793.1"/>
</dbReference>